<keyword evidence="6" id="KW-0325">Glycoprotein</keyword>
<evidence type="ECO:0000313" key="12">
    <source>
        <dbReference type="Proteomes" id="UP001054837"/>
    </source>
</evidence>
<dbReference type="PROSITE" id="PS00941">
    <property type="entry name" value="CARBOXYLESTERASE_B_2"/>
    <property type="match status" value="1"/>
</dbReference>
<accession>A0AAV4R0Y0</accession>
<dbReference type="SUPFAM" id="SSF53474">
    <property type="entry name" value="alpha/beta-Hydrolases"/>
    <property type="match status" value="1"/>
</dbReference>
<dbReference type="InterPro" id="IPR019826">
    <property type="entry name" value="Carboxylesterase_B_AS"/>
</dbReference>
<evidence type="ECO:0000256" key="4">
    <source>
        <dbReference type="ARBA" id="ARBA00022867"/>
    </source>
</evidence>
<dbReference type="PANTHER" id="PTHR43918:SF4">
    <property type="entry name" value="CARBOXYLIC ESTER HYDROLASE"/>
    <property type="match status" value="1"/>
</dbReference>
<dbReference type="PROSITE" id="PS00122">
    <property type="entry name" value="CARBOXYLESTERASE_B_1"/>
    <property type="match status" value="1"/>
</dbReference>
<name>A0AAV4R0Y0_9ARAC</name>
<keyword evidence="3 9" id="KW-0378">Hydrolase</keyword>
<dbReference type="InterPro" id="IPR002018">
    <property type="entry name" value="CarbesteraseB"/>
</dbReference>
<dbReference type="GO" id="GO:0005615">
    <property type="term" value="C:extracellular space"/>
    <property type="evidence" value="ECO:0007669"/>
    <property type="project" value="TreeGrafter"/>
</dbReference>
<feature type="domain" description="Carboxylesterase type B" evidence="10">
    <location>
        <begin position="5"/>
        <end position="496"/>
    </location>
</feature>
<comment type="similarity">
    <text evidence="1 9">Belongs to the type-B carboxylesterase/lipase family.</text>
</comment>
<keyword evidence="12" id="KW-1185">Reference proteome</keyword>
<evidence type="ECO:0000256" key="3">
    <source>
        <dbReference type="ARBA" id="ARBA00022801"/>
    </source>
</evidence>
<dbReference type="GO" id="GO:0006581">
    <property type="term" value="P:acetylcholine catabolic process"/>
    <property type="evidence" value="ECO:0007669"/>
    <property type="project" value="TreeGrafter"/>
</dbReference>
<dbReference type="InterPro" id="IPR029058">
    <property type="entry name" value="AB_hydrolase_fold"/>
</dbReference>
<dbReference type="PRINTS" id="PR00878">
    <property type="entry name" value="CHOLNESTRASE"/>
</dbReference>
<gene>
    <name evidence="11" type="ORF">CDAR_238691</name>
</gene>
<evidence type="ECO:0000256" key="1">
    <source>
        <dbReference type="ARBA" id="ARBA00005964"/>
    </source>
</evidence>
<comment type="caution">
    <text evidence="11">The sequence shown here is derived from an EMBL/GenBank/DDBJ whole genome shotgun (WGS) entry which is preliminary data.</text>
</comment>
<keyword evidence="5" id="KW-1015">Disulfide bond</keyword>
<organism evidence="11 12">
    <name type="scientific">Caerostris darwini</name>
    <dbReference type="NCBI Taxonomy" id="1538125"/>
    <lineage>
        <taxon>Eukaryota</taxon>
        <taxon>Metazoa</taxon>
        <taxon>Ecdysozoa</taxon>
        <taxon>Arthropoda</taxon>
        <taxon>Chelicerata</taxon>
        <taxon>Arachnida</taxon>
        <taxon>Araneae</taxon>
        <taxon>Araneomorphae</taxon>
        <taxon>Entelegynae</taxon>
        <taxon>Araneoidea</taxon>
        <taxon>Araneidae</taxon>
        <taxon>Caerostris</taxon>
    </lineage>
</organism>
<dbReference type="InterPro" id="IPR019819">
    <property type="entry name" value="Carboxylesterase_B_CS"/>
</dbReference>
<keyword evidence="2" id="KW-0719">Serine esterase</keyword>
<feature type="active site" description="Charge relay system" evidence="8">
    <location>
        <position position="417"/>
    </location>
</feature>
<dbReference type="InterPro" id="IPR050654">
    <property type="entry name" value="AChE-related_enzymes"/>
</dbReference>
<keyword evidence="4" id="KW-0531">Neurotransmitter degradation</keyword>
<comment type="catalytic activity">
    <reaction evidence="7">
        <text>acetylcholine + H2O = choline + acetate + H(+)</text>
        <dbReference type="Rhea" id="RHEA:17561"/>
        <dbReference type="ChEBI" id="CHEBI:15354"/>
        <dbReference type="ChEBI" id="CHEBI:15355"/>
        <dbReference type="ChEBI" id="CHEBI:15377"/>
        <dbReference type="ChEBI" id="CHEBI:15378"/>
        <dbReference type="ChEBI" id="CHEBI:30089"/>
        <dbReference type="EC" id="3.1.1.7"/>
    </reaction>
</comment>
<dbReference type="Proteomes" id="UP001054837">
    <property type="component" value="Unassembled WGS sequence"/>
</dbReference>
<evidence type="ECO:0000256" key="9">
    <source>
        <dbReference type="RuleBase" id="RU361235"/>
    </source>
</evidence>
<evidence type="ECO:0000256" key="5">
    <source>
        <dbReference type="ARBA" id="ARBA00023157"/>
    </source>
</evidence>
<dbReference type="Pfam" id="PF00135">
    <property type="entry name" value="COesterase"/>
    <property type="match status" value="1"/>
</dbReference>
<protein>
    <recommendedName>
        <fullName evidence="9">Carboxylic ester hydrolase</fullName>
        <ecNumber evidence="9">3.1.1.-</ecNumber>
    </recommendedName>
</protein>
<dbReference type="AlphaFoldDB" id="A0AAV4R0Y0"/>
<evidence type="ECO:0000256" key="7">
    <source>
        <dbReference type="ARBA" id="ARBA00048484"/>
    </source>
</evidence>
<dbReference type="InterPro" id="IPR000997">
    <property type="entry name" value="Cholinesterase"/>
</dbReference>
<dbReference type="GO" id="GO:0019695">
    <property type="term" value="P:choline metabolic process"/>
    <property type="evidence" value="ECO:0007669"/>
    <property type="project" value="TreeGrafter"/>
</dbReference>
<reference evidence="11 12" key="1">
    <citation type="submission" date="2021-06" db="EMBL/GenBank/DDBJ databases">
        <title>Caerostris darwini draft genome.</title>
        <authorList>
            <person name="Kono N."/>
            <person name="Arakawa K."/>
        </authorList>
    </citation>
    <scope>NUCLEOTIDE SEQUENCE [LARGE SCALE GENOMIC DNA]</scope>
</reference>
<proteinExistence type="inferred from homology"/>
<evidence type="ECO:0000256" key="2">
    <source>
        <dbReference type="ARBA" id="ARBA00022487"/>
    </source>
</evidence>
<dbReference type="EMBL" id="BPLQ01005403">
    <property type="protein sequence ID" value="GIY14714.1"/>
    <property type="molecule type" value="Genomic_DNA"/>
</dbReference>
<evidence type="ECO:0000256" key="6">
    <source>
        <dbReference type="ARBA" id="ARBA00023180"/>
    </source>
</evidence>
<evidence type="ECO:0000256" key="8">
    <source>
        <dbReference type="PIRSR" id="PIRSR600997-1"/>
    </source>
</evidence>
<dbReference type="Gene3D" id="3.40.50.1820">
    <property type="entry name" value="alpha/beta hydrolase"/>
    <property type="match status" value="1"/>
</dbReference>
<feature type="active site" description="Charge relay system" evidence="8">
    <location>
        <position position="302"/>
    </location>
</feature>
<evidence type="ECO:0000313" key="11">
    <source>
        <dbReference type="EMBL" id="GIY14714.1"/>
    </source>
</evidence>
<dbReference type="PANTHER" id="PTHR43918">
    <property type="entry name" value="ACETYLCHOLINESTERASE"/>
    <property type="match status" value="1"/>
</dbReference>
<sequence>MDFVVHQYLSVPYTEPPIAELRFKKPVPRLFYPKVLHAINIPPACHQYSENPYPWYINSPIKSEDCLYLNIWTPASASPENPKAVMYWIHGGGYRYGSIQSELYTGVPLAALGDIIVVTVNYRLGPFGFLTSGTEDAPGNAGIWDLLEGLKWVNRNIEFFGGDPQRVTLAGESAGSIAVGLLAVSPLARGLFRRQIMQSGAPTHLRAENNTQNIALSQQLSKTVGCASDEFTIQDNPEAVVKCLKKIDPIELSKADFLLNTHSTSDFIPQFGDAILPVNPRTAVLNGQFQCSELLIGNNQDETSFYITTGDPNTFGFFGEKDVQINKTTAASIIQKYFSDFPDTEAVIQHYLPDYIPEEAYDFVRYQAYTSLGDMTLICPDVYYAEKCAEKGSKVFFYFWTHRSSTTPWAPWMGVVHFSELDFLFGQPLLNPENYPEGEQKISRQMIKIWSNFVKAGKPGMPWPFYSSENPSFNFLGSGILTENIAQGPHKNNCEFFRPFFYS</sequence>
<dbReference type="GO" id="GO:0005886">
    <property type="term" value="C:plasma membrane"/>
    <property type="evidence" value="ECO:0007669"/>
    <property type="project" value="TreeGrafter"/>
</dbReference>
<evidence type="ECO:0000259" key="10">
    <source>
        <dbReference type="Pfam" id="PF00135"/>
    </source>
</evidence>
<dbReference type="GO" id="GO:0003990">
    <property type="term" value="F:acetylcholinesterase activity"/>
    <property type="evidence" value="ECO:0007669"/>
    <property type="project" value="UniProtKB-EC"/>
</dbReference>
<dbReference type="EC" id="3.1.1.-" evidence="9"/>
<feature type="active site" description="Acyl-ester intermediate" evidence="8">
    <location>
        <position position="173"/>
    </location>
</feature>